<feature type="compositionally biased region" description="Basic and acidic residues" evidence="9">
    <location>
        <begin position="275"/>
        <end position="288"/>
    </location>
</feature>
<protein>
    <recommendedName>
        <fullName evidence="2">histone acetyltransferase</fullName>
        <ecNumber evidence="2">2.3.1.48</ecNumber>
    </recommendedName>
</protein>
<dbReference type="eggNOG" id="KOG1778">
    <property type="taxonomic scope" value="Eukaryota"/>
</dbReference>
<evidence type="ECO:0000313" key="11">
    <source>
        <dbReference type="Proteomes" id="UP000008281"/>
    </source>
</evidence>
<evidence type="ECO:0000256" key="8">
    <source>
        <dbReference type="ARBA" id="ARBA00048017"/>
    </source>
</evidence>
<evidence type="ECO:0000256" key="7">
    <source>
        <dbReference type="ARBA" id="ARBA00023242"/>
    </source>
</evidence>
<feature type="region of interest" description="Disordered" evidence="9">
    <location>
        <begin position="261"/>
        <end position="330"/>
    </location>
</feature>
<name>E3MDV6_CAERE</name>
<feature type="region of interest" description="Disordered" evidence="9">
    <location>
        <begin position="104"/>
        <end position="148"/>
    </location>
</feature>
<dbReference type="PANTHER" id="PTHR13808:SF1">
    <property type="entry name" value="HISTONE ACETYLTRANSFERASE"/>
    <property type="match status" value="1"/>
</dbReference>
<dbReference type="GO" id="GO:0003713">
    <property type="term" value="F:transcription coactivator activity"/>
    <property type="evidence" value="ECO:0007669"/>
    <property type="project" value="TreeGrafter"/>
</dbReference>
<gene>
    <name evidence="10" type="ORF">CRE_22476</name>
</gene>
<evidence type="ECO:0000256" key="5">
    <source>
        <dbReference type="ARBA" id="ARBA00023015"/>
    </source>
</evidence>
<feature type="compositionally biased region" description="Basic residues" evidence="9">
    <location>
        <begin position="289"/>
        <end position="307"/>
    </location>
</feature>
<comment type="catalytic activity">
    <reaction evidence="8">
        <text>L-lysyl-[protein] + acetyl-CoA = N(6)-acetyl-L-lysyl-[protein] + CoA + H(+)</text>
        <dbReference type="Rhea" id="RHEA:45948"/>
        <dbReference type="Rhea" id="RHEA-COMP:9752"/>
        <dbReference type="Rhea" id="RHEA-COMP:10731"/>
        <dbReference type="ChEBI" id="CHEBI:15378"/>
        <dbReference type="ChEBI" id="CHEBI:29969"/>
        <dbReference type="ChEBI" id="CHEBI:57287"/>
        <dbReference type="ChEBI" id="CHEBI:57288"/>
        <dbReference type="ChEBI" id="CHEBI:61930"/>
        <dbReference type="EC" id="2.3.1.48"/>
    </reaction>
</comment>
<keyword evidence="4" id="KW-0156">Chromatin regulator</keyword>
<dbReference type="GO" id="GO:0000123">
    <property type="term" value="C:histone acetyltransferase complex"/>
    <property type="evidence" value="ECO:0007669"/>
    <property type="project" value="TreeGrafter"/>
</dbReference>
<dbReference type="GO" id="GO:0005667">
    <property type="term" value="C:transcription regulator complex"/>
    <property type="evidence" value="ECO:0007669"/>
    <property type="project" value="TreeGrafter"/>
</dbReference>
<feature type="compositionally biased region" description="Low complexity" evidence="9">
    <location>
        <begin position="313"/>
        <end position="323"/>
    </location>
</feature>
<keyword evidence="11" id="KW-1185">Reference proteome</keyword>
<dbReference type="InterPro" id="IPR013178">
    <property type="entry name" value="Histone_AcTrfase_Rtt109/CBP"/>
</dbReference>
<dbReference type="EC" id="2.3.1.48" evidence="2"/>
<feature type="region of interest" description="Disordered" evidence="9">
    <location>
        <begin position="1"/>
        <end position="65"/>
    </location>
</feature>
<keyword evidence="5" id="KW-0805">Transcription regulation</keyword>
<comment type="subcellular location">
    <subcellularLocation>
        <location evidence="1">Nucleus</location>
    </subcellularLocation>
</comment>
<evidence type="ECO:0000313" key="10">
    <source>
        <dbReference type="EMBL" id="EFO99432.1"/>
    </source>
</evidence>
<proteinExistence type="predicted"/>
<keyword evidence="7" id="KW-0539">Nucleus</keyword>
<dbReference type="OrthoDB" id="5910932at2759"/>
<evidence type="ECO:0000256" key="4">
    <source>
        <dbReference type="ARBA" id="ARBA00022853"/>
    </source>
</evidence>
<feature type="compositionally biased region" description="Low complexity" evidence="9">
    <location>
        <begin position="51"/>
        <end position="65"/>
    </location>
</feature>
<evidence type="ECO:0000256" key="6">
    <source>
        <dbReference type="ARBA" id="ARBA00023163"/>
    </source>
</evidence>
<dbReference type="PROSITE" id="PS51727">
    <property type="entry name" value="CBP_P300_HAT"/>
    <property type="match status" value="1"/>
</dbReference>
<evidence type="ECO:0000256" key="1">
    <source>
        <dbReference type="ARBA" id="ARBA00004123"/>
    </source>
</evidence>
<keyword evidence="3" id="KW-0808">Transferase</keyword>
<dbReference type="Proteomes" id="UP000008281">
    <property type="component" value="Unassembled WGS sequence"/>
</dbReference>
<dbReference type="STRING" id="31234.E3MDV6"/>
<dbReference type="EMBL" id="DS268438">
    <property type="protein sequence ID" value="EFO99432.1"/>
    <property type="molecule type" value="Genomic_DNA"/>
</dbReference>
<accession>E3MDV6</accession>
<dbReference type="GO" id="GO:0005634">
    <property type="term" value="C:nucleus"/>
    <property type="evidence" value="ECO:0007669"/>
    <property type="project" value="UniProtKB-SubCell"/>
</dbReference>
<sequence length="847" mass="96562">MAFRVHPVDPNLEYEEPYEHPLSPMRHPVDRNFERDEFDEPVLHPLPNPEVPVADDPVPDVPVGDVPAEDAEVAALPLAAEPILVIQDAPENNEHAAEAMVLDGNEKPDDEGVDAAAPNENQNPMDPPVVRDARNAPKKKKHQPQPHPVEQHFEADAFDEPEFFADPDPRVPVADLPGPDVPIEDAEDARVEEIPIEENPLGDEPVEDVLVRNVEVAHLPLSAVLDPIIQDVNEQVLVPAGVMEIEDSGEQNNGEITEAVVPNEMQDPLVAPDNCDARSLRGNENKTKQDRKRKTDGKKNSPKRRMTTRKEPSTPNSEPSTSNAHVSQVNNTTAETHRLELVDLRNAIVYKVTQMTLKTKSMARLPQDLQAELSNVKTLNELYEAVHKFFLELLKVNRGRKTEEIYAKVTRKLRNLGLCCGELREYKATTMSCEGGNCDGIKANESYYGYKEEDGEEYCYCVKCFDADCMAATYLTLSEEKEVHKNRFEECCNVSIAEPLIECNACCNFTHEPCKALQEDSIMCKCDVKPIFDFDKLPTNMLTNFVEEALSQLNFIKLLKVRIVRNVTALAPIGQKMKSFLEKSKLPLPQQVKCKERKIVVYQKQGAVYVNFLSFSVKEYESGWIVLYYLDSVQHLELDDPKKRSAVYRKVLNAYLSYAENCGYQMAHIWADAPKKGVEFFFNERPEKQHWCSQDQLEGFYKKMLEEGNRFYRIEYNFKKTKSYTKLYEVLQFSDFFMDCMEEYIGSMDGKKVTFKEFKSHLVKKAESRDGALFYINLCADPFNGEVNITDVDEEIKCDFAVSKEDWINFQFQNKLSFDTRRNAQFATIKTIEALNNTIELIEDTAE</sequence>
<keyword evidence="6" id="KW-0804">Transcription</keyword>
<dbReference type="GO" id="GO:0031490">
    <property type="term" value="F:chromatin DNA binding"/>
    <property type="evidence" value="ECO:0007669"/>
    <property type="project" value="TreeGrafter"/>
</dbReference>
<dbReference type="InterPro" id="IPR031162">
    <property type="entry name" value="CBP_P300_HAT"/>
</dbReference>
<dbReference type="PANTHER" id="PTHR13808">
    <property type="entry name" value="CBP/P300-RELATED"/>
    <property type="match status" value="1"/>
</dbReference>
<organism evidence="11">
    <name type="scientific">Caenorhabditis remanei</name>
    <name type="common">Caenorhabditis vulgaris</name>
    <dbReference type="NCBI Taxonomy" id="31234"/>
    <lineage>
        <taxon>Eukaryota</taxon>
        <taxon>Metazoa</taxon>
        <taxon>Ecdysozoa</taxon>
        <taxon>Nematoda</taxon>
        <taxon>Chromadorea</taxon>
        <taxon>Rhabditida</taxon>
        <taxon>Rhabditina</taxon>
        <taxon>Rhabditomorpha</taxon>
        <taxon>Rhabditoidea</taxon>
        <taxon>Rhabditidae</taxon>
        <taxon>Peloderinae</taxon>
        <taxon>Caenorhabditis</taxon>
    </lineage>
</organism>
<evidence type="ECO:0000256" key="3">
    <source>
        <dbReference type="ARBA" id="ARBA00022679"/>
    </source>
</evidence>
<dbReference type="SMART" id="SM01250">
    <property type="entry name" value="KAT11"/>
    <property type="match status" value="1"/>
</dbReference>
<dbReference type="AlphaFoldDB" id="E3MDV6"/>
<evidence type="ECO:0000256" key="2">
    <source>
        <dbReference type="ARBA" id="ARBA00013184"/>
    </source>
</evidence>
<dbReference type="GO" id="GO:0004402">
    <property type="term" value="F:histone acetyltransferase activity"/>
    <property type="evidence" value="ECO:0007669"/>
    <property type="project" value="InterPro"/>
</dbReference>
<dbReference type="GO" id="GO:0045944">
    <property type="term" value="P:positive regulation of transcription by RNA polymerase II"/>
    <property type="evidence" value="ECO:0007669"/>
    <property type="project" value="TreeGrafter"/>
</dbReference>
<dbReference type="HOGENOM" id="CLU_336579_0_0_1"/>
<reference evidence="10" key="1">
    <citation type="submission" date="2007-07" db="EMBL/GenBank/DDBJ databases">
        <title>PCAP assembly of the Caenorhabditis remanei genome.</title>
        <authorList>
            <consortium name="The Caenorhabditis remanei Sequencing Consortium"/>
            <person name="Wilson R.K."/>
        </authorList>
    </citation>
    <scope>NUCLEOTIDE SEQUENCE [LARGE SCALE GENOMIC DNA]</scope>
    <source>
        <strain evidence="10">PB4641</strain>
    </source>
</reference>
<evidence type="ECO:0000256" key="9">
    <source>
        <dbReference type="SAM" id="MobiDB-lite"/>
    </source>
</evidence>